<organism evidence="1 2">
    <name type="scientific">Spiromyces aspiralis</name>
    <dbReference type="NCBI Taxonomy" id="68401"/>
    <lineage>
        <taxon>Eukaryota</taxon>
        <taxon>Fungi</taxon>
        <taxon>Fungi incertae sedis</taxon>
        <taxon>Zoopagomycota</taxon>
        <taxon>Kickxellomycotina</taxon>
        <taxon>Kickxellomycetes</taxon>
        <taxon>Kickxellales</taxon>
        <taxon>Kickxellaceae</taxon>
        <taxon>Spiromyces</taxon>
    </lineage>
</organism>
<name>A0ACC1H6K4_9FUNG</name>
<dbReference type="EMBL" id="JAMZIH010009483">
    <property type="protein sequence ID" value="KAJ1670061.1"/>
    <property type="molecule type" value="Genomic_DNA"/>
</dbReference>
<dbReference type="Proteomes" id="UP001145114">
    <property type="component" value="Unassembled WGS sequence"/>
</dbReference>
<evidence type="ECO:0000313" key="2">
    <source>
        <dbReference type="Proteomes" id="UP001145114"/>
    </source>
</evidence>
<reference evidence="1" key="1">
    <citation type="submission" date="2022-06" db="EMBL/GenBank/DDBJ databases">
        <title>Phylogenomic reconstructions and comparative analyses of Kickxellomycotina fungi.</title>
        <authorList>
            <person name="Reynolds N.K."/>
            <person name="Stajich J.E."/>
            <person name="Barry K."/>
            <person name="Grigoriev I.V."/>
            <person name="Crous P."/>
            <person name="Smith M.E."/>
        </authorList>
    </citation>
    <scope>NUCLEOTIDE SEQUENCE</scope>
    <source>
        <strain evidence="1">RSA 2271</strain>
    </source>
</reference>
<feature type="non-terminal residue" evidence="1">
    <location>
        <position position="222"/>
    </location>
</feature>
<accession>A0ACC1H6K4</accession>
<keyword evidence="2" id="KW-1185">Reference proteome</keyword>
<comment type="caution">
    <text evidence="1">The sequence shown here is derived from an EMBL/GenBank/DDBJ whole genome shotgun (WGS) entry which is preliminary data.</text>
</comment>
<sequence>MDFGGEAASENNNNNNISATLSGTPTRPMFTSFTQSPLANNSDSAKSPTVAARSGFAVRKFSGGAVTPLRPSLTANFQVPPQTEPIRRGKSASQGLFGALRSNMPEVHSIRKMESVSRSGNDALDSADDNDMWGALHRSRVRNLMKNIQSLVEDLDGEFQDELRVKQERFAIMQRQLKAVTRELTEARETIHTLNAQVSQLNEAKSRVKLLEEALRIELEQT</sequence>
<proteinExistence type="predicted"/>
<evidence type="ECO:0000313" key="1">
    <source>
        <dbReference type="EMBL" id="KAJ1670061.1"/>
    </source>
</evidence>
<gene>
    <name evidence="1" type="ORF">EV182_008443</name>
</gene>
<protein>
    <submittedName>
        <fullName evidence="1">Uncharacterized protein</fullName>
    </submittedName>
</protein>